<keyword evidence="5" id="KW-0720">Serine protease</keyword>
<dbReference type="Pfam" id="PF00930">
    <property type="entry name" value="DPPIV_N"/>
    <property type="match status" value="1"/>
</dbReference>
<dbReference type="Pfam" id="PF00326">
    <property type="entry name" value="Peptidase_S9"/>
    <property type="match status" value="1"/>
</dbReference>
<evidence type="ECO:0000256" key="2">
    <source>
        <dbReference type="ARBA" id="ARBA00022670"/>
    </source>
</evidence>
<dbReference type="InterPro" id="IPR002469">
    <property type="entry name" value="Peptidase_S9B_N"/>
</dbReference>
<dbReference type="SUPFAM" id="SSF82171">
    <property type="entry name" value="DPP6 N-terminal domain-like"/>
    <property type="match status" value="1"/>
</dbReference>
<accession>A0A918YUH6</accession>
<feature type="domain" description="Dipeptidylpeptidase IV N-terminal" evidence="8">
    <location>
        <begin position="76"/>
        <end position="146"/>
    </location>
</feature>
<dbReference type="RefSeq" id="WP_146471717.1">
    <property type="nucleotide sequence ID" value="NZ_BNCF01000001.1"/>
</dbReference>
<dbReference type="SUPFAM" id="SSF53474">
    <property type="entry name" value="alpha/beta-Hydrolases"/>
    <property type="match status" value="1"/>
</dbReference>
<dbReference type="OrthoDB" id="9812921at2"/>
<comment type="similarity">
    <text evidence="1">Belongs to the peptidase S9C family.</text>
</comment>
<feature type="signal peptide" evidence="6">
    <location>
        <begin position="1"/>
        <end position="22"/>
    </location>
</feature>
<feature type="chain" id="PRO_5038032362" evidence="6">
    <location>
        <begin position="23"/>
        <end position="690"/>
    </location>
</feature>
<dbReference type="InterPro" id="IPR011659">
    <property type="entry name" value="WD40"/>
</dbReference>
<dbReference type="Gene3D" id="2.120.10.30">
    <property type="entry name" value="TolB, C-terminal domain"/>
    <property type="match status" value="2"/>
</dbReference>
<dbReference type="InterPro" id="IPR001375">
    <property type="entry name" value="Peptidase_S9_cat"/>
</dbReference>
<evidence type="ECO:0000259" key="7">
    <source>
        <dbReference type="Pfam" id="PF00326"/>
    </source>
</evidence>
<dbReference type="PANTHER" id="PTHR42776">
    <property type="entry name" value="SERINE PEPTIDASE S9 FAMILY MEMBER"/>
    <property type="match status" value="1"/>
</dbReference>
<evidence type="ECO:0000256" key="4">
    <source>
        <dbReference type="ARBA" id="ARBA00022801"/>
    </source>
</evidence>
<evidence type="ECO:0000313" key="9">
    <source>
        <dbReference type="EMBL" id="GHE24867.1"/>
    </source>
</evidence>
<keyword evidence="10" id="KW-1185">Reference proteome</keyword>
<proteinExistence type="inferred from homology"/>
<evidence type="ECO:0000259" key="8">
    <source>
        <dbReference type="Pfam" id="PF00930"/>
    </source>
</evidence>
<dbReference type="EMBL" id="BNCF01000001">
    <property type="protein sequence ID" value="GHE24867.1"/>
    <property type="molecule type" value="Genomic_DNA"/>
</dbReference>
<keyword evidence="3 6" id="KW-0732">Signal</keyword>
<keyword evidence="4" id="KW-0378">Hydrolase</keyword>
<comment type="caution">
    <text evidence="9">The sequence shown here is derived from an EMBL/GenBank/DDBJ whole genome shotgun (WGS) entry which is preliminary data.</text>
</comment>
<dbReference type="AlphaFoldDB" id="A0A918YUH6"/>
<dbReference type="Pfam" id="PF07676">
    <property type="entry name" value="PD40"/>
    <property type="match status" value="3"/>
</dbReference>
<keyword evidence="2" id="KW-0645">Protease</keyword>
<dbReference type="Proteomes" id="UP000636453">
    <property type="component" value="Unassembled WGS sequence"/>
</dbReference>
<evidence type="ECO:0000256" key="5">
    <source>
        <dbReference type="ARBA" id="ARBA00022825"/>
    </source>
</evidence>
<dbReference type="GO" id="GO:0006508">
    <property type="term" value="P:proteolysis"/>
    <property type="evidence" value="ECO:0007669"/>
    <property type="project" value="UniProtKB-KW"/>
</dbReference>
<dbReference type="InterPro" id="IPR029058">
    <property type="entry name" value="AB_hydrolase_fold"/>
</dbReference>
<gene>
    <name evidence="9" type="ORF">GCM10007167_00750</name>
</gene>
<reference evidence="9" key="1">
    <citation type="journal article" date="2014" name="Int. J. Syst. Evol. Microbiol.">
        <title>Complete genome sequence of Corynebacterium casei LMG S-19264T (=DSM 44701T), isolated from a smear-ripened cheese.</title>
        <authorList>
            <consortium name="US DOE Joint Genome Institute (JGI-PGF)"/>
            <person name="Walter F."/>
            <person name="Albersmeier A."/>
            <person name="Kalinowski J."/>
            <person name="Ruckert C."/>
        </authorList>
    </citation>
    <scope>NUCLEOTIDE SEQUENCE</scope>
    <source>
        <strain evidence="9">KCTC 32020</strain>
    </source>
</reference>
<dbReference type="InterPro" id="IPR011042">
    <property type="entry name" value="6-blade_b-propeller_TolB-like"/>
</dbReference>
<evidence type="ECO:0000256" key="1">
    <source>
        <dbReference type="ARBA" id="ARBA00010040"/>
    </source>
</evidence>
<feature type="domain" description="Peptidase S9 prolyl oligopeptidase catalytic" evidence="7">
    <location>
        <begin position="478"/>
        <end position="688"/>
    </location>
</feature>
<dbReference type="GO" id="GO:0004252">
    <property type="term" value="F:serine-type endopeptidase activity"/>
    <property type="evidence" value="ECO:0007669"/>
    <property type="project" value="TreeGrafter"/>
</dbReference>
<evidence type="ECO:0000313" key="10">
    <source>
        <dbReference type="Proteomes" id="UP000636453"/>
    </source>
</evidence>
<dbReference type="PANTHER" id="PTHR42776:SF13">
    <property type="entry name" value="DIPEPTIDYL-PEPTIDASE 5"/>
    <property type="match status" value="1"/>
</dbReference>
<evidence type="ECO:0000256" key="6">
    <source>
        <dbReference type="SAM" id="SignalP"/>
    </source>
</evidence>
<sequence>MKFAASLLAAALVAALPSTALAARGFEARDLAALDRYSAPTLSPDGRLLVFAKRVVDYGANKASTSLWIEDLRARDAAPPKRLTPDGWNVNSPAFSPDGRTVYFLSAKSGSQQLYAVPASGGTPRQVTAFDADVGSYRISPDGQRVAFSAEAFVECGADLSCTRRKLDEREKTKATGRSFDRLFIRHWDSWNDGRLNRLFVAELPRGDKPVAEAVLVSDDVVGDVPSRPFGDDSEYAWAPDGRSLVFAARKADRTEPWSTNFDLYLAAADGSGEARNLTADNPAWDTGPLFSADGRTLYYRAMKRPGFEADRFAIVAMDLGSGQRREIAPKWDRSADAMELSEDGRTLYVNAQHLGEHPLFAVDIATGMVSPIVREGSVSDFDLEAGTLAFARSTLRSGDQIFVGGIGGAPVRALTPSAGEMLPDVRFGDFEQFSFKGWNGETVHGYVVKPWNYEEGKTYPVAFLIHGGPQGSFGNGWSYRWNPQTYAGQGYAVVMIDFHGSTGYGQAFTDSISQHWGDRPLEDLQKGWAAAQQKYPFLDGSRACALGASYGGYMVNWIASQWREPWKCLVSHAGVFDTRMMGFSTEELWFTEWENGGTPWDAPKNYERFNPALHVDKWKVPMLVIHGQLDYRIPVEQGIAAFTALQRQGIESKFLYFPDENHWILKPHNSVLWHDTVNGWLRKHIGDGQ</sequence>
<organism evidence="9 10">
    <name type="scientific">Vulcaniibacterium thermophilum</name>
    <dbReference type="NCBI Taxonomy" id="1169913"/>
    <lineage>
        <taxon>Bacteria</taxon>
        <taxon>Pseudomonadati</taxon>
        <taxon>Pseudomonadota</taxon>
        <taxon>Gammaproteobacteria</taxon>
        <taxon>Lysobacterales</taxon>
        <taxon>Lysobacteraceae</taxon>
        <taxon>Vulcaniibacterium</taxon>
    </lineage>
</organism>
<name>A0A918YUH6_9GAMM</name>
<dbReference type="Gene3D" id="3.40.50.1820">
    <property type="entry name" value="alpha/beta hydrolase"/>
    <property type="match status" value="1"/>
</dbReference>
<reference evidence="9" key="2">
    <citation type="submission" date="2020-09" db="EMBL/GenBank/DDBJ databases">
        <authorList>
            <person name="Sun Q."/>
            <person name="Kim S."/>
        </authorList>
    </citation>
    <scope>NUCLEOTIDE SEQUENCE</scope>
    <source>
        <strain evidence="9">KCTC 32020</strain>
    </source>
</reference>
<evidence type="ECO:0000256" key="3">
    <source>
        <dbReference type="ARBA" id="ARBA00022729"/>
    </source>
</evidence>
<protein>
    <submittedName>
        <fullName evidence="9">Alanyl dipeptidyl peptidase</fullName>
    </submittedName>
</protein>
<dbReference type="FunFam" id="3.40.50.1820:FF:000028">
    <property type="entry name" value="S9 family peptidase"/>
    <property type="match status" value="1"/>
</dbReference>